<accession>W4KED4</accession>
<organism evidence="2 3">
    <name type="scientific">Heterobasidion irregulare (strain TC 32-1)</name>
    <dbReference type="NCBI Taxonomy" id="747525"/>
    <lineage>
        <taxon>Eukaryota</taxon>
        <taxon>Fungi</taxon>
        <taxon>Dikarya</taxon>
        <taxon>Basidiomycota</taxon>
        <taxon>Agaricomycotina</taxon>
        <taxon>Agaricomycetes</taxon>
        <taxon>Russulales</taxon>
        <taxon>Bondarzewiaceae</taxon>
        <taxon>Heterobasidion</taxon>
        <taxon>Heterobasidion annosum species complex</taxon>
    </lineage>
</organism>
<evidence type="ECO:0000256" key="1">
    <source>
        <dbReference type="SAM" id="MobiDB-lite"/>
    </source>
</evidence>
<dbReference type="Proteomes" id="UP000030671">
    <property type="component" value="Unassembled WGS sequence"/>
</dbReference>
<dbReference type="GeneID" id="20676098"/>
<feature type="compositionally biased region" description="Low complexity" evidence="1">
    <location>
        <begin position="136"/>
        <end position="145"/>
    </location>
</feature>
<feature type="compositionally biased region" description="Polar residues" evidence="1">
    <location>
        <begin position="181"/>
        <end position="192"/>
    </location>
</feature>
<feature type="region of interest" description="Disordered" evidence="1">
    <location>
        <begin position="90"/>
        <end position="150"/>
    </location>
</feature>
<dbReference type="EMBL" id="KI925457">
    <property type="protein sequence ID" value="ETW83416.1"/>
    <property type="molecule type" value="Genomic_DNA"/>
</dbReference>
<feature type="compositionally biased region" description="Pro residues" evidence="1">
    <location>
        <begin position="194"/>
        <end position="205"/>
    </location>
</feature>
<feature type="compositionally biased region" description="Pro residues" evidence="1">
    <location>
        <begin position="123"/>
        <end position="135"/>
    </location>
</feature>
<dbReference type="eggNOG" id="ENOG502SR38">
    <property type="taxonomic scope" value="Eukaryota"/>
</dbReference>
<evidence type="ECO:0000313" key="3">
    <source>
        <dbReference type="Proteomes" id="UP000030671"/>
    </source>
</evidence>
<feature type="region of interest" description="Disordered" evidence="1">
    <location>
        <begin position="168"/>
        <end position="260"/>
    </location>
</feature>
<feature type="compositionally biased region" description="Polar residues" evidence="1">
    <location>
        <begin position="1"/>
        <end position="10"/>
    </location>
</feature>
<dbReference type="HOGENOM" id="CLU_1294783_0_0_1"/>
<feature type="compositionally biased region" description="Low complexity" evidence="1">
    <location>
        <begin position="32"/>
        <end position="51"/>
    </location>
</feature>
<feature type="compositionally biased region" description="Basic and acidic residues" evidence="1">
    <location>
        <begin position="250"/>
        <end position="260"/>
    </location>
</feature>
<feature type="region of interest" description="Disordered" evidence="1">
    <location>
        <begin position="1"/>
        <end position="64"/>
    </location>
</feature>
<evidence type="ECO:0000313" key="2">
    <source>
        <dbReference type="EMBL" id="ETW83416.1"/>
    </source>
</evidence>
<dbReference type="OrthoDB" id="2554033at2759"/>
<keyword evidence="3" id="KW-1185">Reference proteome</keyword>
<sequence>MPTESISNSRTDVKHSSPIPIGGNAPNRRRAPSFSSSEGSPTSPQSLQTPLSPSPPRVATSPSASPILSYFMSASPTKLNPTFPFRRPFGAPPVLEDDESLDADTLPTFHGRSASATWTTVPPRFPQPSSPPIIPIPEAQQSQQQRGTGVLRRLSLSSGFGRVCIPLAYPTPDSPEMARSSPYQPNLMSLNRPQSPPRPGTPPPSAVNMAPQNGGLSAASPGRKPRRATTLGVRPADSKTRRAPSPMGERILKGHFDGFN</sequence>
<dbReference type="AlphaFoldDB" id="W4KED4"/>
<proteinExistence type="predicted"/>
<name>W4KED4_HETIT</name>
<protein>
    <submittedName>
        <fullName evidence="2">Uncharacterized protein</fullName>
    </submittedName>
</protein>
<reference evidence="2 3" key="1">
    <citation type="journal article" date="2012" name="New Phytol.">
        <title>Insight into trade-off between wood decay and parasitism from the genome of a fungal forest pathogen.</title>
        <authorList>
            <person name="Olson A."/>
            <person name="Aerts A."/>
            <person name="Asiegbu F."/>
            <person name="Belbahri L."/>
            <person name="Bouzid O."/>
            <person name="Broberg A."/>
            <person name="Canback B."/>
            <person name="Coutinho P.M."/>
            <person name="Cullen D."/>
            <person name="Dalman K."/>
            <person name="Deflorio G."/>
            <person name="van Diepen L.T."/>
            <person name="Dunand C."/>
            <person name="Duplessis S."/>
            <person name="Durling M."/>
            <person name="Gonthier P."/>
            <person name="Grimwood J."/>
            <person name="Fossdal C.G."/>
            <person name="Hansson D."/>
            <person name="Henrissat B."/>
            <person name="Hietala A."/>
            <person name="Himmelstrand K."/>
            <person name="Hoffmeister D."/>
            <person name="Hogberg N."/>
            <person name="James T.Y."/>
            <person name="Karlsson M."/>
            <person name="Kohler A."/>
            <person name="Kues U."/>
            <person name="Lee Y.H."/>
            <person name="Lin Y.C."/>
            <person name="Lind M."/>
            <person name="Lindquist E."/>
            <person name="Lombard V."/>
            <person name="Lucas S."/>
            <person name="Lunden K."/>
            <person name="Morin E."/>
            <person name="Murat C."/>
            <person name="Park J."/>
            <person name="Raffaello T."/>
            <person name="Rouze P."/>
            <person name="Salamov A."/>
            <person name="Schmutz J."/>
            <person name="Solheim H."/>
            <person name="Stahlberg J."/>
            <person name="Velez H."/>
            <person name="de Vries R.P."/>
            <person name="Wiebenga A."/>
            <person name="Woodward S."/>
            <person name="Yakovlev I."/>
            <person name="Garbelotto M."/>
            <person name="Martin F."/>
            <person name="Grigoriev I.V."/>
            <person name="Stenlid J."/>
        </authorList>
    </citation>
    <scope>NUCLEOTIDE SEQUENCE [LARGE SCALE GENOMIC DNA]</scope>
    <source>
        <strain evidence="2 3">TC 32-1</strain>
    </source>
</reference>
<dbReference type="InParanoid" id="W4KED4"/>
<dbReference type="RefSeq" id="XP_009545667.1">
    <property type="nucleotide sequence ID" value="XM_009547372.1"/>
</dbReference>
<dbReference type="KEGG" id="hir:HETIRDRAFT_450999"/>
<gene>
    <name evidence="2" type="ORF">HETIRDRAFT_450999</name>
</gene>